<evidence type="ECO:0000256" key="1">
    <source>
        <dbReference type="SAM" id="MobiDB-lite"/>
    </source>
</evidence>
<evidence type="ECO:0000313" key="3">
    <source>
        <dbReference type="Proteomes" id="UP001054902"/>
    </source>
</evidence>
<dbReference type="EMBL" id="BLLK01000019">
    <property type="protein sequence ID" value="GFH43960.1"/>
    <property type="molecule type" value="Genomic_DNA"/>
</dbReference>
<sequence length="404" mass="46332">MNISTFQSNLDFIKSLYFREEWKDEKCRDTILEALEEANEKILDAFGESMHILHEHKPPVEAVEKVIKKFPSTLSYKGKENEDLDDEDGQFPLQKAAYYDCAAPEYVPVLAKEGMRHQVGGEDARGGLLTRIPNDPDGWNTLQCLVCFEEEKSNEAARLAAVKELRKLGLLKKNDIVEYELLYMSLIDNKGSHIVFDYLVEWDPDALISSCYEDMPLIHAAQQHYYEGPSKLLKAGFKHHPDKGGLLFVENDDGMSALDSLFAERGQDKFLEILHNILSPTKDYPILHHIFTKAPKHKEIFAKKFPWAGHLRDHNGRSLHQALLSAGPEVMNENDILFAMLTDNQIREKDPVTTLYPFAAMAVGEHADLDSCFYLLRRHPSVMDNRSRANSTFRRRRKKRKVSK</sequence>
<accession>A0AAD3CF53</accession>
<comment type="caution">
    <text evidence="2">The sequence shown here is derived from an EMBL/GenBank/DDBJ whole genome shotgun (WGS) entry which is preliminary data.</text>
</comment>
<dbReference type="AlphaFoldDB" id="A0AAD3CF53"/>
<keyword evidence="3" id="KW-1185">Reference proteome</keyword>
<evidence type="ECO:0000313" key="2">
    <source>
        <dbReference type="EMBL" id="GFH43960.1"/>
    </source>
</evidence>
<proteinExistence type="predicted"/>
<feature type="compositionally biased region" description="Basic residues" evidence="1">
    <location>
        <begin position="393"/>
        <end position="404"/>
    </location>
</feature>
<reference evidence="2 3" key="1">
    <citation type="journal article" date="2021" name="Sci. Rep.">
        <title>The genome of the diatom Chaetoceros tenuissimus carries an ancient integrated fragment of an extant virus.</title>
        <authorList>
            <person name="Hongo Y."/>
            <person name="Kimura K."/>
            <person name="Takaki Y."/>
            <person name="Yoshida Y."/>
            <person name="Baba S."/>
            <person name="Kobayashi G."/>
            <person name="Nagasaki K."/>
            <person name="Hano T."/>
            <person name="Tomaru Y."/>
        </authorList>
    </citation>
    <scope>NUCLEOTIDE SEQUENCE [LARGE SCALE GENOMIC DNA]</scope>
    <source>
        <strain evidence="2 3">NIES-3715</strain>
    </source>
</reference>
<feature type="region of interest" description="Disordered" evidence="1">
    <location>
        <begin position="385"/>
        <end position="404"/>
    </location>
</feature>
<gene>
    <name evidence="2" type="ORF">CTEN210_00434</name>
</gene>
<dbReference type="Proteomes" id="UP001054902">
    <property type="component" value="Unassembled WGS sequence"/>
</dbReference>
<protein>
    <submittedName>
        <fullName evidence="2">Uncharacterized protein</fullName>
    </submittedName>
</protein>
<organism evidence="2 3">
    <name type="scientific">Chaetoceros tenuissimus</name>
    <dbReference type="NCBI Taxonomy" id="426638"/>
    <lineage>
        <taxon>Eukaryota</taxon>
        <taxon>Sar</taxon>
        <taxon>Stramenopiles</taxon>
        <taxon>Ochrophyta</taxon>
        <taxon>Bacillariophyta</taxon>
        <taxon>Coscinodiscophyceae</taxon>
        <taxon>Chaetocerotophycidae</taxon>
        <taxon>Chaetocerotales</taxon>
        <taxon>Chaetocerotaceae</taxon>
        <taxon>Chaetoceros</taxon>
    </lineage>
</organism>
<name>A0AAD3CF53_9STRA</name>